<feature type="transmembrane region" description="Helical" evidence="1">
    <location>
        <begin position="280"/>
        <end position="301"/>
    </location>
</feature>
<dbReference type="GeneID" id="37270554"/>
<evidence type="ECO:0000313" key="4">
    <source>
        <dbReference type="EMBL" id="PWN96138.1"/>
    </source>
</evidence>
<dbReference type="AlphaFoldDB" id="A0A316Z592"/>
<feature type="domain" description="DUF7707" evidence="3">
    <location>
        <begin position="148"/>
        <end position="248"/>
    </location>
</feature>
<dbReference type="Proteomes" id="UP000245946">
    <property type="component" value="Unassembled WGS sequence"/>
</dbReference>
<proteinExistence type="predicted"/>
<keyword evidence="1" id="KW-0812">Transmembrane</keyword>
<sequence>MQLATRALLALLGAAAVAAQGTTDVRTLSIDTDIAKTIQRYTMGPGGSTPVFISTDTSFVPPVTSSASGTILPTLNPVPSFDMSSAAAAAASSGALNRTASSNYTLPSATATATPGPGFVVQQSNPYVMQVVDPKDLPKMNFNLANETEVRRQVICGQQTKFCATAGCAEAGATINYNFCDVDTLASRCTCDKGASNLQQWKWPVQFSDCLARATTCADMCSIPGGTTAQRTACKSACQTNFRDTCGMPGQYSANYAVAKSGDKPNLDMMQGGTAGDGAAFLRASSLAVAAAFAFAAVLLVA</sequence>
<organism evidence="4 5">
    <name type="scientific">Tilletiopsis washingtonensis</name>
    <dbReference type="NCBI Taxonomy" id="58919"/>
    <lineage>
        <taxon>Eukaryota</taxon>
        <taxon>Fungi</taxon>
        <taxon>Dikarya</taxon>
        <taxon>Basidiomycota</taxon>
        <taxon>Ustilaginomycotina</taxon>
        <taxon>Exobasidiomycetes</taxon>
        <taxon>Entylomatales</taxon>
        <taxon>Entylomatales incertae sedis</taxon>
        <taxon>Tilletiopsis</taxon>
    </lineage>
</organism>
<evidence type="ECO:0000259" key="3">
    <source>
        <dbReference type="Pfam" id="PF24808"/>
    </source>
</evidence>
<reference evidence="4 5" key="1">
    <citation type="journal article" date="2018" name="Mol. Biol. Evol.">
        <title>Broad Genomic Sampling Reveals a Smut Pathogenic Ancestry of the Fungal Clade Ustilaginomycotina.</title>
        <authorList>
            <person name="Kijpornyongpan T."/>
            <person name="Mondo S.J."/>
            <person name="Barry K."/>
            <person name="Sandor L."/>
            <person name="Lee J."/>
            <person name="Lipzen A."/>
            <person name="Pangilinan J."/>
            <person name="LaButti K."/>
            <person name="Hainaut M."/>
            <person name="Henrissat B."/>
            <person name="Grigoriev I.V."/>
            <person name="Spatafora J.W."/>
            <person name="Aime M.C."/>
        </authorList>
    </citation>
    <scope>NUCLEOTIDE SEQUENCE [LARGE SCALE GENOMIC DNA]</scope>
    <source>
        <strain evidence="4 5">MCA 4186</strain>
    </source>
</reference>
<evidence type="ECO:0000256" key="1">
    <source>
        <dbReference type="SAM" id="Phobius"/>
    </source>
</evidence>
<protein>
    <recommendedName>
        <fullName evidence="3">DUF7707 domain-containing protein</fullName>
    </recommendedName>
</protein>
<keyword evidence="1" id="KW-0472">Membrane</keyword>
<dbReference type="InterPro" id="IPR056124">
    <property type="entry name" value="DUF7707"/>
</dbReference>
<dbReference type="Pfam" id="PF24808">
    <property type="entry name" value="DUF7707"/>
    <property type="match status" value="1"/>
</dbReference>
<dbReference type="RefSeq" id="XP_025596417.1">
    <property type="nucleotide sequence ID" value="XM_025743010.1"/>
</dbReference>
<evidence type="ECO:0000256" key="2">
    <source>
        <dbReference type="SAM" id="SignalP"/>
    </source>
</evidence>
<keyword evidence="5" id="KW-1185">Reference proteome</keyword>
<accession>A0A316Z592</accession>
<feature type="chain" id="PRO_5016458646" description="DUF7707 domain-containing protein" evidence="2">
    <location>
        <begin position="20"/>
        <end position="302"/>
    </location>
</feature>
<keyword evidence="1" id="KW-1133">Transmembrane helix</keyword>
<dbReference type="STRING" id="58919.A0A316Z592"/>
<name>A0A316Z592_9BASI</name>
<keyword evidence="2" id="KW-0732">Signal</keyword>
<dbReference type="EMBL" id="KZ819300">
    <property type="protein sequence ID" value="PWN96138.1"/>
    <property type="molecule type" value="Genomic_DNA"/>
</dbReference>
<feature type="signal peptide" evidence="2">
    <location>
        <begin position="1"/>
        <end position="19"/>
    </location>
</feature>
<dbReference type="OrthoDB" id="1708823at2759"/>
<evidence type="ECO:0000313" key="5">
    <source>
        <dbReference type="Proteomes" id="UP000245946"/>
    </source>
</evidence>
<gene>
    <name evidence="4" type="ORF">FA09DRAFT_331403</name>
</gene>